<organism evidence="19 20">
    <name type="scientific">Dictyostelium purpureum</name>
    <name type="common">Slime mold</name>
    <dbReference type="NCBI Taxonomy" id="5786"/>
    <lineage>
        <taxon>Eukaryota</taxon>
        <taxon>Amoebozoa</taxon>
        <taxon>Evosea</taxon>
        <taxon>Eumycetozoa</taxon>
        <taxon>Dictyostelia</taxon>
        <taxon>Dictyosteliales</taxon>
        <taxon>Dictyosteliaceae</taxon>
        <taxon>Dictyostelium</taxon>
    </lineage>
</organism>
<accession>F0Z6X9</accession>
<dbReference type="FunFam" id="3.40.30.10:FF:000122">
    <property type="entry name" value="Peroxiredoxin Q chloroplastic"/>
    <property type="match status" value="1"/>
</dbReference>
<evidence type="ECO:0000256" key="8">
    <source>
        <dbReference type="ARBA" id="ARBA00023002"/>
    </source>
</evidence>
<evidence type="ECO:0000256" key="1">
    <source>
        <dbReference type="ARBA" id="ARBA00011245"/>
    </source>
</evidence>
<evidence type="ECO:0000256" key="14">
    <source>
        <dbReference type="ARBA" id="ARBA00042163"/>
    </source>
</evidence>
<dbReference type="InterPro" id="IPR050924">
    <property type="entry name" value="Peroxiredoxin_BCP/PrxQ"/>
</dbReference>
<dbReference type="Pfam" id="PF00578">
    <property type="entry name" value="AhpC-TSA"/>
    <property type="match status" value="1"/>
</dbReference>
<dbReference type="InterPro" id="IPR024706">
    <property type="entry name" value="Peroxiredoxin_AhpC-typ"/>
</dbReference>
<evidence type="ECO:0000256" key="13">
    <source>
        <dbReference type="ARBA" id="ARBA00038489"/>
    </source>
</evidence>
<evidence type="ECO:0000313" key="20">
    <source>
        <dbReference type="Proteomes" id="UP000001064"/>
    </source>
</evidence>
<keyword evidence="7" id="KW-0809">Transit peptide</keyword>
<evidence type="ECO:0000313" key="19">
    <source>
        <dbReference type="EMBL" id="EGC40232.1"/>
    </source>
</evidence>
<evidence type="ECO:0000256" key="6">
    <source>
        <dbReference type="ARBA" id="ARBA00022862"/>
    </source>
</evidence>
<dbReference type="AlphaFoldDB" id="F0Z6X9"/>
<keyword evidence="8" id="KW-0560">Oxidoreductase</keyword>
<evidence type="ECO:0000259" key="18">
    <source>
        <dbReference type="PROSITE" id="PS51352"/>
    </source>
</evidence>
<dbReference type="RefSeq" id="XP_003283168.1">
    <property type="nucleotide sequence ID" value="XM_003283120.1"/>
</dbReference>
<dbReference type="EMBL" id="GL870944">
    <property type="protein sequence ID" value="EGC40232.1"/>
    <property type="molecule type" value="Genomic_DNA"/>
</dbReference>
<evidence type="ECO:0000256" key="7">
    <source>
        <dbReference type="ARBA" id="ARBA00022946"/>
    </source>
</evidence>
<comment type="similarity">
    <text evidence="13">Belongs to the peroxiredoxin family. BCP/PrxQ subfamily.</text>
</comment>
<evidence type="ECO:0000256" key="11">
    <source>
        <dbReference type="ARBA" id="ARBA00023284"/>
    </source>
</evidence>
<reference evidence="20" key="1">
    <citation type="journal article" date="2011" name="Genome Biol.">
        <title>Comparative genomics of the social amoebae Dictyostelium discoideum and Dictyostelium purpureum.</title>
        <authorList>
            <consortium name="US DOE Joint Genome Institute (JGI-PGF)"/>
            <person name="Sucgang R."/>
            <person name="Kuo A."/>
            <person name="Tian X."/>
            <person name="Salerno W."/>
            <person name="Parikh A."/>
            <person name="Feasley C.L."/>
            <person name="Dalin E."/>
            <person name="Tu H."/>
            <person name="Huang E."/>
            <person name="Barry K."/>
            <person name="Lindquist E."/>
            <person name="Shapiro H."/>
            <person name="Bruce D."/>
            <person name="Schmutz J."/>
            <person name="Salamov A."/>
            <person name="Fey P."/>
            <person name="Gaudet P."/>
            <person name="Anjard C."/>
            <person name="Babu M.M."/>
            <person name="Basu S."/>
            <person name="Bushmanova Y."/>
            <person name="van der Wel H."/>
            <person name="Katoh-Kurasawa M."/>
            <person name="Dinh C."/>
            <person name="Coutinho P.M."/>
            <person name="Saito T."/>
            <person name="Elias M."/>
            <person name="Schaap P."/>
            <person name="Kay R.R."/>
            <person name="Henrissat B."/>
            <person name="Eichinger L."/>
            <person name="Rivero F."/>
            <person name="Putnam N.H."/>
            <person name="West C.M."/>
            <person name="Loomis W.F."/>
            <person name="Chisholm R.L."/>
            <person name="Shaulsky G."/>
            <person name="Strassmann J.E."/>
            <person name="Queller D.C."/>
            <person name="Kuspa A."/>
            <person name="Grigoriev I.V."/>
        </authorList>
    </citation>
    <scope>NUCLEOTIDE SEQUENCE [LARGE SCALE GENOMIC DNA]</scope>
    <source>
        <strain evidence="20">QSDP1</strain>
    </source>
</reference>
<dbReference type="GeneID" id="10509124"/>
<dbReference type="GO" id="GO:0005737">
    <property type="term" value="C:cytoplasm"/>
    <property type="evidence" value="ECO:0000318"/>
    <property type="project" value="GO_Central"/>
</dbReference>
<dbReference type="VEuPathDB" id="AmoebaDB:DICPUDRAFT_25457"/>
<dbReference type="InParanoid" id="F0Z6X9"/>
<dbReference type="GO" id="GO:0008379">
    <property type="term" value="F:thioredoxin peroxidase activity"/>
    <property type="evidence" value="ECO:0000318"/>
    <property type="project" value="GO_Central"/>
</dbReference>
<dbReference type="PANTHER" id="PTHR42801:SF4">
    <property type="entry name" value="AHPC_TSA FAMILY PROTEIN"/>
    <property type="match status" value="1"/>
</dbReference>
<dbReference type="FunCoup" id="F0Z6X9">
    <property type="interactions" value="25"/>
</dbReference>
<dbReference type="GO" id="GO:0045454">
    <property type="term" value="P:cell redox homeostasis"/>
    <property type="evidence" value="ECO:0000318"/>
    <property type="project" value="GO_Central"/>
</dbReference>
<dbReference type="OrthoDB" id="15334at2759"/>
<dbReference type="Gene3D" id="3.40.30.10">
    <property type="entry name" value="Glutaredoxin"/>
    <property type="match status" value="1"/>
</dbReference>
<dbReference type="GO" id="GO:0034599">
    <property type="term" value="P:cellular response to oxidative stress"/>
    <property type="evidence" value="ECO:0000318"/>
    <property type="project" value="GO_Central"/>
</dbReference>
<keyword evidence="6" id="KW-0049">Antioxidant</keyword>
<evidence type="ECO:0000256" key="17">
    <source>
        <dbReference type="PIRSR" id="PIRSR000239-1"/>
    </source>
</evidence>
<dbReference type="InterPro" id="IPR036249">
    <property type="entry name" value="Thioredoxin-like_sf"/>
</dbReference>
<keyword evidence="4" id="KW-0575">Peroxidase</keyword>
<dbReference type="OMA" id="CTAQLCD"/>
<keyword evidence="9" id="KW-0793">Thylakoid</keyword>
<keyword evidence="11" id="KW-0676">Redox-active center</keyword>
<dbReference type="PIRSF" id="PIRSF000239">
    <property type="entry name" value="AHPC"/>
    <property type="match status" value="1"/>
</dbReference>
<dbReference type="InterPro" id="IPR013766">
    <property type="entry name" value="Thioredoxin_domain"/>
</dbReference>
<evidence type="ECO:0000256" key="5">
    <source>
        <dbReference type="ARBA" id="ARBA00022640"/>
    </source>
</evidence>
<dbReference type="eggNOG" id="KOG0855">
    <property type="taxonomic scope" value="Eukaryota"/>
</dbReference>
<dbReference type="SUPFAM" id="SSF52833">
    <property type="entry name" value="Thioredoxin-like"/>
    <property type="match status" value="1"/>
</dbReference>
<keyword evidence="10" id="KW-1015">Disulfide bond</keyword>
<keyword evidence="20" id="KW-1185">Reference proteome</keyword>
<evidence type="ECO:0000256" key="4">
    <source>
        <dbReference type="ARBA" id="ARBA00022559"/>
    </source>
</evidence>
<comment type="catalytic activity">
    <reaction evidence="16">
        <text>a hydroperoxide + [thioredoxin]-dithiol = an alcohol + [thioredoxin]-disulfide + H2O</text>
        <dbReference type="Rhea" id="RHEA:62620"/>
        <dbReference type="Rhea" id="RHEA-COMP:10698"/>
        <dbReference type="Rhea" id="RHEA-COMP:10700"/>
        <dbReference type="ChEBI" id="CHEBI:15377"/>
        <dbReference type="ChEBI" id="CHEBI:29950"/>
        <dbReference type="ChEBI" id="CHEBI:30879"/>
        <dbReference type="ChEBI" id="CHEBI:35924"/>
        <dbReference type="ChEBI" id="CHEBI:50058"/>
        <dbReference type="EC" id="1.11.1.24"/>
    </reaction>
</comment>
<dbReference type="CDD" id="cd03017">
    <property type="entry name" value="PRX_BCP"/>
    <property type="match status" value="1"/>
</dbReference>
<keyword evidence="3" id="KW-0150">Chloroplast</keyword>
<comment type="subcellular location">
    <subcellularLocation>
        <location evidence="15">Plastid</location>
        <location evidence="15">Chloroplast thylakoid</location>
    </subcellularLocation>
</comment>
<dbReference type="EC" id="1.11.1.24" evidence="2"/>
<evidence type="ECO:0000256" key="10">
    <source>
        <dbReference type="ARBA" id="ARBA00023157"/>
    </source>
</evidence>
<evidence type="ECO:0000256" key="12">
    <source>
        <dbReference type="ARBA" id="ARBA00032824"/>
    </source>
</evidence>
<comment type="subunit">
    <text evidence="1">Monomer.</text>
</comment>
<evidence type="ECO:0000256" key="16">
    <source>
        <dbReference type="ARBA" id="ARBA00049091"/>
    </source>
</evidence>
<dbReference type="PANTHER" id="PTHR42801">
    <property type="entry name" value="THIOREDOXIN-DEPENDENT PEROXIDE REDUCTASE"/>
    <property type="match status" value="1"/>
</dbReference>
<dbReference type="PROSITE" id="PS51352">
    <property type="entry name" value="THIOREDOXIN_2"/>
    <property type="match status" value="1"/>
</dbReference>
<sequence>MTKLKVGDKAPEFTCKDKDGKDVSLSQFSGIVVLYFYPKDDSSVCTKQACEFRDKYQKFIEAGANVIGVSQDSSASHSQFTSKYSLPFTLLTDKDGQLAKEYGVEKTALFLPGRTTYIIDKNHNIAHIHSSLLNASSHIEESLKIIEKLKNQ</sequence>
<evidence type="ECO:0000256" key="3">
    <source>
        <dbReference type="ARBA" id="ARBA00022528"/>
    </source>
</evidence>
<dbReference type="KEGG" id="dpp:DICPUDRAFT_25457"/>
<keyword evidence="5" id="KW-0934">Plastid</keyword>
<evidence type="ECO:0000256" key="2">
    <source>
        <dbReference type="ARBA" id="ARBA00013017"/>
    </source>
</evidence>
<proteinExistence type="inferred from homology"/>
<evidence type="ECO:0000256" key="15">
    <source>
        <dbReference type="ARBA" id="ARBA00046272"/>
    </source>
</evidence>
<dbReference type="Proteomes" id="UP000001064">
    <property type="component" value="Unassembled WGS sequence"/>
</dbReference>
<protein>
    <recommendedName>
        <fullName evidence="2">thioredoxin-dependent peroxiredoxin</fullName>
        <ecNumber evidence="2">1.11.1.24</ecNumber>
    </recommendedName>
    <alternativeName>
        <fullName evidence="12">Thioredoxin peroxidase</fullName>
    </alternativeName>
    <alternativeName>
        <fullName evidence="14">Thioredoxin-dependent peroxiredoxin Q</fullName>
    </alternativeName>
</protein>
<evidence type="ECO:0000256" key="9">
    <source>
        <dbReference type="ARBA" id="ARBA00023078"/>
    </source>
</evidence>
<dbReference type="InterPro" id="IPR000866">
    <property type="entry name" value="AhpC/TSA"/>
</dbReference>
<name>F0Z6X9_DICPU</name>
<feature type="domain" description="Thioredoxin" evidence="18">
    <location>
        <begin position="4"/>
        <end position="151"/>
    </location>
</feature>
<feature type="active site" description="Cysteine sulfenic acid (-SOH) intermediate; for peroxidase activity" evidence="17">
    <location>
        <position position="45"/>
    </location>
</feature>
<gene>
    <name evidence="19" type="ORF">DICPUDRAFT_25457</name>
</gene>